<evidence type="ECO:0000256" key="5">
    <source>
        <dbReference type="ARBA" id="ARBA00023014"/>
    </source>
</evidence>
<sequence length="672" mass="76974">MVPFQCPYCGVGCGLLWEERVRGDKNHPATKGDLCKKPVYYPKVMKKGRLLKPLYREKKNQPFREVDWQTAYKVLKQKIENLHGEELYFYLSGQLMTEDIYVANKLVKGFLKTNNIDANSRLCMATAVSAYKLAFGSDGPPCSYEDLDDADCFVFAGSNALWTHPVIFKRILKRKLEKEDVKIVVIDPIRTETAKRADMHVQLRAGTDTALFNSILYILYDKGWVNKEFIGNYVEGFEETIEECLKYPPTVASRICQIEEEQIYKLAELYAFSKKLISLWCQGLNQSSQGVNKNLSLINLHLATGRLNERGCPFSLTGQPNAMGGREMGYLSNGLPGYRDVRREEDRTFMEDFWGIERGSIKPQPGPTITEAIDLILKGEIKFLWVVCTNPAVTLPNLRKVWEALEKVFLVVQDAYWNDTCTFANLILPAAQMGEKEGVMTASDRTLTLCKKFSEPPEEAKPDWVIFKELAEYLGYEKYFSYKRSEDVFEELKLSTKGKLCDISGFNYQQLPRRRGKRWLYEELSFPTDSGKAKMFPTPYEHKDADFILITGRTKNQWHTMTRTGKSEELLKGEEEPYLLMNEEDGRNLGVLEGDFVEVIVSDVSLKLKVRLGQVKRKHLFAPFGYGLAYDAVVNALTKDVCDPVSKQPELKFTSVNLRVRDRRLSLYEVEG</sequence>
<dbReference type="Gene3D" id="2.40.40.20">
    <property type="match status" value="1"/>
</dbReference>
<dbReference type="GO" id="GO:0016020">
    <property type="term" value="C:membrane"/>
    <property type="evidence" value="ECO:0007669"/>
    <property type="project" value="TreeGrafter"/>
</dbReference>
<evidence type="ECO:0000256" key="3">
    <source>
        <dbReference type="ARBA" id="ARBA00023002"/>
    </source>
</evidence>
<dbReference type="InterPro" id="IPR006657">
    <property type="entry name" value="MoPterin_dinucl-bd_dom"/>
</dbReference>
<organism evidence="7 8">
    <name type="scientific">Hydrogenobacter thermophilus (strain DSM 6534 / IAM 12695 / TK-6)</name>
    <dbReference type="NCBI Taxonomy" id="608538"/>
    <lineage>
        <taxon>Bacteria</taxon>
        <taxon>Pseudomonadati</taxon>
        <taxon>Aquificota</taxon>
        <taxon>Aquificia</taxon>
        <taxon>Aquificales</taxon>
        <taxon>Aquificaceae</taxon>
        <taxon>Hydrogenobacter</taxon>
    </lineage>
</organism>
<dbReference type="CDD" id="cd02754">
    <property type="entry name" value="MopB_Nitrate-R-NapA-like"/>
    <property type="match status" value="1"/>
</dbReference>
<keyword evidence="5" id="KW-0411">Iron-sulfur</keyword>
<dbReference type="SUPFAM" id="SSF50692">
    <property type="entry name" value="ADC-like"/>
    <property type="match status" value="1"/>
</dbReference>
<dbReference type="GO" id="GO:0016491">
    <property type="term" value="F:oxidoreductase activity"/>
    <property type="evidence" value="ECO:0007669"/>
    <property type="project" value="UniProtKB-KW"/>
</dbReference>
<protein>
    <submittedName>
        <fullName evidence="7">Assimilatory nitrate reductase</fullName>
    </submittedName>
</protein>
<dbReference type="OrthoDB" id="9789468at2"/>
<dbReference type="InterPro" id="IPR006656">
    <property type="entry name" value="Mopterin_OxRdtase"/>
</dbReference>
<dbReference type="SUPFAM" id="SSF53706">
    <property type="entry name" value="Formate dehydrogenase/DMSO reductase, domains 1-3"/>
    <property type="match status" value="1"/>
</dbReference>
<dbReference type="Pfam" id="PF01568">
    <property type="entry name" value="Molydop_binding"/>
    <property type="match status" value="1"/>
</dbReference>
<keyword evidence="3" id="KW-0560">Oxidoreductase</keyword>
<proteinExistence type="predicted"/>
<dbReference type="InterPro" id="IPR006963">
    <property type="entry name" value="Mopterin_OxRdtase_4Fe-4S_dom"/>
</dbReference>
<dbReference type="GO" id="GO:0051539">
    <property type="term" value="F:4 iron, 4 sulfur cluster binding"/>
    <property type="evidence" value="ECO:0007669"/>
    <property type="project" value="UniProtKB-KW"/>
</dbReference>
<dbReference type="InterPro" id="IPR050123">
    <property type="entry name" value="Prok_molybdopt-oxidoreductase"/>
</dbReference>
<dbReference type="PANTHER" id="PTHR43105">
    <property type="entry name" value="RESPIRATORY NITRATE REDUCTASE"/>
    <property type="match status" value="1"/>
</dbReference>
<dbReference type="PANTHER" id="PTHR43105:SF9">
    <property type="entry name" value="NADPH-FE(3+) OXIDOREDUCTASE SUBUNIT ALPHA"/>
    <property type="match status" value="1"/>
</dbReference>
<accession>D3DIB6</accession>
<dbReference type="PATRIC" id="fig|608538.5.peg.1126"/>
<dbReference type="RefSeq" id="WP_012963748.1">
    <property type="nucleotide sequence ID" value="NC_013799.1"/>
</dbReference>
<reference evidence="7 8" key="1">
    <citation type="journal article" date="2010" name="J. Bacteriol.">
        <title>Complete genome sequence of the thermophilic, obligately chemolithoautotrophic hydrogen-oxidizing bacterium Hydrogenobacter thermophilus TK-6.</title>
        <authorList>
            <person name="Arai H."/>
            <person name="Kanbe H."/>
            <person name="Ishii M."/>
            <person name="Igarashi Y."/>
        </authorList>
    </citation>
    <scope>NUCLEOTIDE SEQUENCE [LARGE SCALE GENOMIC DNA]</scope>
    <source>
        <strain evidence="8">DSM 6534 / IAM 12695 / TK-6 [Tokyo]</strain>
    </source>
</reference>
<dbReference type="eggNOG" id="COG0243">
    <property type="taxonomic scope" value="Bacteria"/>
</dbReference>
<dbReference type="Gene3D" id="3.40.228.10">
    <property type="entry name" value="Dimethylsulfoxide Reductase, domain 2"/>
    <property type="match status" value="1"/>
</dbReference>
<evidence type="ECO:0000256" key="2">
    <source>
        <dbReference type="ARBA" id="ARBA00022723"/>
    </source>
</evidence>
<dbReference type="Pfam" id="PF00384">
    <property type="entry name" value="Molybdopterin"/>
    <property type="match status" value="1"/>
</dbReference>
<dbReference type="Gene3D" id="2.20.25.90">
    <property type="entry name" value="ADC-like domains"/>
    <property type="match status" value="1"/>
</dbReference>
<evidence type="ECO:0000313" key="8">
    <source>
        <dbReference type="Proteomes" id="UP000002574"/>
    </source>
</evidence>
<dbReference type="GO" id="GO:0046872">
    <property type="term" value="F:metal ion binding"/>
    <property type="evidence" value="ECO:0007669"/>
    <property type="project" value="UniProtKB-KW"/>
</dbReference>
<keyword evidence="8" id="KW-1185">Reference proteome</keyword>
<dbReference type="KEGG" id="hth:HTH_1110"/>
<dbReference type="GO" id="GO:0043546">
    <property type="term" value="F:molybdopterin cofactor binding"/>
    <property type="evidence" value="ECO:0007669"/>
    <property type="project" value="InterPro"/>
</dbReference>
<dbReference type="Pfam" id="PF04879">
    <property type="entry name" value="Molybdop_Fe4S4"/>
    <property type="match status" value="1"/>
</dbReference>
<dbReference type="AlphaFoldDB" id="D3DIB6"/>
<dbReference type="KEGG" id="hte:Hydth_1102"/>
<dbReference type="STRING" id="608538.HTH_1110"/>
<name>D3DIB6_HYDTT</name>
<evidence type="ECO:0000259" key="6">
    <source>
        <dbReference type="SMART" id="SM00926"/>
    </source>
</evidence>
<dbReference type="InterPro" id="IPR009010">
    <property type="entry name" value="Asp_de-COase-like_dom_sf"/>
</dbReference>
<dbReference type="Gene3D" id="3.40.50.740">
    <property type="match status" value="1"/>
</dbReference>
<dbReference type="EMBL" id="AP011112">
    <property type="protein sequence ID" value="BAI69568.1"/>
    <property type="molecule type" value="Genomic_DNA"/>
</dbReference>
<keyword evidence="2" id="KW-0479">Metal-binding</keyword>
<keyword evidence="1" id="KW-0004">4Fe-4S</keyword>
<dbReference type="SMART" id="SM00926">
    <property type="entry name" value="Molybdop_Fe4S4"/>
    <property type="match status" value="1"/>
</dbReference>
<feature type="domain" description="4Fe-4S Mo/W bis-MGD-type" evidence="6">
    <location>
        <begin position="1"/>
        <end position="47"/>
    </location>
</feature>
<gene>
    <name evidence="7" type="primary">nasB</name>
    <name evidence="7" type="ordered locus">HTH_1110</name>
</gene>
<evidence type="ECO:0000256" key="4">
    <source>
        <dbReference type="ARBA" id="ARBA00023004"/>
    </source>
</evidence>
<evidence type="ECO:0000256" key="1">
    <source>
        <dbReference type="ARBA" id="ARBA00022485"/>
    </source>
</evidence>
<keyword evidence="4" id="KW-0408">Iron</keyword>
<dbReference type="GO" id="GO:0045333">
    <property type="term" value="P:cellular respiration"/>
    <property type="evidence" value="ECO:0007669"/>
    <property type="project" value="UniProtKB-ARBA"/>
</dbReference>
<dbReference type="Proteomes" id="UP000002574">
    <property type="component" value="Chromosome"/>
</dbReference>
<evidence type="ECO:0000313" key="7">
    <source>
        <dbReference type="EMBL" id="BAI69568.1"/>
    </source>
</evidence>